<evidence type="ECO:0000313" key="13">
    <source>
        <dbReference type="Proteomes" id="UP000237056"/>
    </source>
</evidence>
<dbReference type="EMBL" id="PQNY01000004">
    <property type="protein sequence ID" value="POS02477.1"/>
    <property type="molecule type" value="Genomic_DNA"/>
</dbReference>
<name>A0A2S4N9W7_9FLAO</name>
<protein>
    <recommendedName>
        <fullName evidence="11">Fluoride-specific ion channel FluC</fullName>
    </recommendedName>
</protein>
<evidence type="ECO:0000256" key="4">
    <source>
        <dbReference type="ARBA" id="ARBA00022692"/>
    </source>
</evidence>
<organism evidence="12 13">
    <name type="scientific">Flavobacterium croceum DSM 17960</name>
    <dbReference type="NCBI Taxonomy" id="1121886"/>
    <lineage>
        <taxon>Bacteria</taxon>
        <taxon>Pseudomonadati</taxon>
        <taxon>Bacteroidota</taxon>
        <taxon>Flavobacteriia</taxon>
        <taxon>Flavobacteriales</taxon>
        <taxon>Flavobacteriaceae</taxon>
        <taxon>Flavobacterium</taxon>
    </lineage>
</organism>
<keyword evidence="3" id="KW-0997">Cell inner membrane</keyword>
<evidence type="ECO:0000256" key="11">
    <source>
        <dbReference type="HAMAP-Rule" id="MF_00454"/>
    </source>
</evidence>
<comment type="subcellular location">
    <subcellularLocation>
        <location evidence="1 11">Cell membrane</location>
        <topology evidence="1 11">Multi-pass membrane protein</topology>
    </subcellularLocation>
</comment>
<evidence type="ECO:0000256" key="8">
    <source>
        <dbReference type="ARBA" id="ARBA00023303"/>
    </source>
</evidence>
<comment type="catalytic activity">
    <reaction evidence="10">
        <text>fluoride(in) = fluoride(out)</text>
        <dbReference type="Rhea" id="RHEA:76159"/>
        <dbReference type="ChEBI" id="CHEBI:17051"/>
    </reaction>
    <physiologicalReaction direction="left-to-right" evidence="10">
        <dbReference type="Rhea" id="RHEA:76160"/>
    </physiologicalReaction>
</comment>
<comment type="activity regulation">
    <text evidence="11">Na(+) is not transported, but it plays an essential structural role and its presence is essential for fluoride channel function.</text>
</comment>
<keyword evidence="5 11" id="KW-1133">Transmembrane helix</keyword>
<dbReference type="GO" id="GO:0140114">
    <property type="term" value="P:cellular detoxification of fluoride"/>
    <property type="evidence" value="ECO:0007669"/>
    <property type="project" value="UniProtKB-UniRule"/>
</dbReference>
<evidence type="ECO:0000256" key="5">
    <source>
        <dbReference type="ARBA" id="ARBA00022989"/>
    </source>
</evidence>
<dbReference type="GO" id="GO:0046872">
    <property type="term" value="F:metal ion binding"/>
    <property type="evidence" value="ECO:0007669"/>
    <property type="project" value="UniProtKB-KW"/>
</dbReference>
<evidence type="ECO:0000256" key="2">
    <source>
        <dbReference type="ARBA" id="ARBA00022475"/>
    </source>
</evidence>
<keyword evidence="4 11" id="KW-0812">Transmembrane</keyword>
<proteinExistence type="inferred from homology"/>
<evidence type="ECO:0000256" key="3">
    <source>
        <dbReference type="ARBA" id="ARBA00022519"/>
    </source>
</evidence>
<evidence type="ECO:0000256" key="1">
    <source>
        <dbReference type="ARBA" id="ARBA00004651"/>
    </source>
</evidence>
<feature type="transmembrane region" description="Helical" evidence="11">
    <location>
        <begin position="68"/>
        <end position="86"/>
    </location>
</feature>
<keyword evidence="7 11" id="KW-0472">Membrane</keyword>
<comment type="function">
    <text evidence="11">Fluoride-specific ion channel. Important for reducing fluoride concentration in the cell, thus reducing its toxicity.</text>
</comment>
<reference evidence="12 13" key="1">
    <citation type="submission" date="2018-01" db="EMBL/GenBank/DDBJ databases">
        <title>Genomic Encyclopedia of Type Strains, Phase I: the one thousand microbial genomes (KMG-I) project.</title>
        <authorList>
            <person name="Goeker M."/>
        </authorList>
    </citation>
    <scope>NUCLEOTIDE SEQUENCE [LARGE SCALE GENOMIC DNA]</scope>
    <source>
        <strain evidence="12 13">DSM 17960</strain>
    </source>
</reference>
<feature type="transmembrane region" description="Helical" evidence="11">
    <location>
        <begin position="98"/>
        <end position="121"/>
    </location>
</feature>
<keyword evidence="2 11" id="KW-1003">Cell membrane</keyword>
<keyword evidence="11" id="KW-0813">Transport</keyword>
<keyword evidence="8 11" id="KW-0407">Ion channel</keyword>
<comment type="similarity">
    <text evidence="9 11">Belongs to the fluoride channel Fluc/FEX (TC 1.A.43) family.</text>
</comment>
<evidence type="ECO:0000256" key="10">
    <source>
        <dbReference type="ARBA" id="ARBA00035585"/>
    </source>
</evidence>
<dbReference type="GO" id="GO:0062054">
    <property type="term" value="F:fluoride channel activity"/>
    <property type="evidence" value="ECO:0007669"/>
    <property type="project" value="UniProtKB-UniRule"/>
</dbReference>
<dbReference type="PANTHER" id="PTHR28259">
    <property type="entry name" value="FLUORIDE EXPORT PROTEIN 1-RELATED"/>
    <property type="match status" value="1"/>
</dbReference>
<feature type="binding site" evidence="11">
    <location>
        <position position="79"/>
    </location>
    <ligand>
        <name>Na(+)</name>
        <dbReference type="ChEBI" id="CHEBI:29101"/>
        <note>structural</note>
    </ligand>
</feature>
<evidence type="ECO:0000256" key="7">
    <source>
        <dbReference type="ARBA" id="ARBA00023136"/>
    </source>
</evidence>
<dbReference type="RefSeq" id="WP_103725529.1">
    <property type="nucleotide sequence ID" value="NZ_PQNY01000004.1"/>
</dbReference>
<dbReference type="PANTHER" id="PTHR28259:SF1">
    <property type="entry name" value="FLUORIDE EXPORT PROTEIN 1-RELATED"/>
    <property type="match status" value="1"/>
</dbReference>
<dbReference type="NCBIfam" id="TIGR00494">
    <property type="entry name" value="crcB"/>
    <property type="match status" value="1"/>
</dbReference>
<keyword evidence="11" id="KW-0915">Sodium</keyword>
<dbReference type="OrthoDB" id="9815830at2"/>
<accession>A0A2S4N9W7</accession>
<dbReference type="HAMAP" id="MF_00454">
    <property type="entry name" value="FluC"/>
    <property type="match status" value="1"/>
</dbReference>
<sequence length="123" mass="13541">MIKNILLIALGGALGSVLRYFTSIWVSKYYNQTFPLATFITNIVGCFLIGLFVGYLDKNTVENSGLKWFLVTGFCGGYTTFSTFGLENQSLLQQQQFPIALLYITTSVIVGILAVALGIYCTK</sequence>
<feature type="transmembrane region" description="Helical" evidence="11">
    <location>
        <begin position="35"/>
        <end position="56"/>
    </location>
</feature>
<gene>
    <name evidence="11" type="primary">fluC</name>
    <name evidence="11" type="synonym">crcB</name>
    <name evidence="12" type="ORF">Q361_104202</name>
</gene>
<evidence type="ECO:0000313" key="12">
    <source>
        <dbReference type="EMBL" id="POS02477.1"/>
    </source>
</evidence>
<keyword evidence="13" id="KW-1185">Reference proteome</keyword>
<dbReference type="Pfam" id="PF02537">
    <property type="entry name" value="CRCB"/>
    <property type="match status" value="1"/>
</dbReference>
<dbReference type="Proteomes" id="UP000237056">
    <property type="component" value="Unassembled WGS sequence"/>
</dbReference>
<dbReference type="GO" id="GO:0005886">
    <property type="term" value="C:plasma membrane"/>
    <property type="evidence" value="ECO:0007669"/>
    <property type="project" value="UniProtKB-SubCell"/>
</dbReference>
<dbReference type="AlphaFoldDB" id="A0A2S4N9W7"/>
<evidence type="ECO:0000256" key="9">
    <source>
        <dbReference type="ARBA" id="ARBA00035120"/>
    </source>
</evidence>
<comment type="caution">
    <text evidence="12">The sequence shown here is derived from an EMBL/GenBank/DDBJ whole genome shotgun (WGS) entry which is preliminary data.</text>
</comment>
<dbReference type="InterPro" id="IPR003691">
    <property type="entry name" value="FluC"/>
</dbReference>
<keyword evidence="6 11" id="KW-0406">Ion transport</keyword>
<keyword evidence="11" id="KW-0479">Metal-binding</keyword>
<feature type="binding site" evidence="11">
    <location>
        <position position="76"/>
    </location>
    <ligand>
        <name>Na(+)</name>
        <dbReference type="ChEBI" id="CHEBI:29101"/>
        <note>structural</note>
    </ligand>
</feature>
<evidence type="ECO:0000256" key="6">
    <source>
        <dbReference type="ARBA" id="ARBA00023065"/>
    </source>
</evidence>